<evidence type="ECO:0000256" key="4">
    <source>
        <dbReference type="ARBA" id="ARBA00022989"/>
    </source>
</evidence>
<evidence type="ECO:0000256" key="3">
    <source>
        <dbReference type="ARBA" id="ARBA00022692"/>
    </source>
</evidence>
<evidence type="ECO:0000259" key="8">
    <source>
        <dbReference type="Pfam" id="PF12704"/>
    </source>
</evidence>
<keyword evidence="4 6" id="KW-1133">Transmembrane helix</keyword>
<dbReference type="InterPro" id="IPR003838">
    <property type="entry name" value="ABC3_permease_C"/>
</dbReference>
<dbReference type="EMBL" id="FTMA01000001">
    <property type="protein sequence ID" value="SIP93742.1"/>
    <property type="molecule type" value="Genomic_DNA"/>
</dbReference>
<evidence type="ECO:0000256" key="2">
    <source>
        <dbReference type="ARBA" id="ARBA00022475"/>
    </source>
</evidence>
<accession>A0A1N6NP14</accession>
<keyword evidence="10" id="KW-1185">Reference proteome</keyword>
<dbReference type="InterPro" id="IPR025857">
    <property type="entry name" value="MacB_PCD"/>
</dbReference>
<dbReference type="STRING" id="228959.SAMN05421797_10173"/>
<evidence type="ECO:0000259" key="7">
    <source>
        <dbReference type="Pfam" id="PF02687"/>
    </source>
</evidence>
<evidence type="ECO:0000256" key="6">
    <source>
        <dbReference type="SAM" id="Phobius"/>
    </source>
</evidence>
<feature type="transmembrane region" description="Helical" evidence="6">
    <location>
        <begin position="297"/>
        <end position="319"/>
    </location>
</feature>
<evidence type="ECO:0000256" key="1">
    <source>
        <dbReference type="ARBA" id="ARBA00004651"/>
    </source>
</evidence>
<dbReference type="AlphaFoldDB" id="A0A1N6NP14"/>
<feature type="transmembrane region" description="Helical" evidence="6">
    <location>
        <begin position="772"/>
        <end position="792"/>
    </location>
</feature>
<feature type="transmembrane region" description="Helical" evidence="6">
    <location>
        <begin position="21"/>
        <end position="43"/>
    </location>
</feature>
<comment type="subcellular location">
    <subcellularLocation>
        <location evidence="1">Cell membrane</location>
        <topology evidence="1">Multi-pass membrane protein</topology>
    </subcellularLocation>
</comment>
<feature type="domain" description="MacB-like periplasmic core" evidence="8">
    <location>
        <begin position="20"/>
        <end position="247"/>
    </location>
</feature>
<feature type="transmembrane region" description="Helical" evidence="6">
    <location>
        <begin position="738"/>
        <end position="757"/>
    </location>
</feature>
<keyword evidence="5 6" id="KW-0472">Membrane</keyword>
<dbReference type="Pfam" id="PF12704">
    <property type="entry name" value="MacB_PCD"/>
    <property type="match status" value="1"/>
</dbReference>
<evidence type="ECO:0000313" key="9">
    <source>
        <dbReference type="EMBL" id="SIP93742.1"/>
    </source>
</evidence>
<dbReference type="RefSeq" id="WP_076546346.1">
    <property type="nucleotide sequence ID" value="NZ_FTMA01000001.1"/>
</dbReference>
<gene>
    <name evidence="9" type="ORF">SAMN05421797_10173</name>
</gene>
<dbReference type="GO" id="GO:0005886">
    <property type="term" value="C:plasma membrane"/>
    <property type="evidence" value="ECO:0007669"/>
    <property type="project" value="UniProtKB-SubCell"/>
</dbReference>
<feature type="transmembrane region" description="Helical" evidence="6">
    <location>
        <begin position="683"/>
        <end position="710"/>
    </location>
</feature>
<evidence type="ECO:0000313" key="10">
    <source>
        <dbReference type="Proteomes" id="UP000186953"/>
    </source>
</evidence>
<dbReference type="InterPro" id="IPR050250">
    <property type="entry name" value="Macrolide_Exporter_MacB"/>
</dbReference>
<feature type="domain" description="ABC3 transporter permease C-terminal" evidence="7">
    <location>
        <begin position="303"/>
        <end position="420"/>
    </location>
</feature>
<sequence>MLKNYIKIAWRNLLKNKQQTIINLLGLTLGTVSCLVILLYVFAQLGYDKHHYEAESIYRVETVIERNDQEGFNSATSSPPTAFALKEDFAEVEEATRVVLTDVFYSPLIRAAKSEDAYYEPRVYLADSTFFKVFNFKILEGDVKTALDEPNAVVLSSYLSHKLFGDNSPLGKAVVWGSSDDALTLTVKGVYDEKANKTHLNPNYIVSMSTPGMGTFVQNFPSFATNNFVHSYVKLTSNSSGISLQEKMPQFMEDRGAQDLKDAGMSHKRLELKKVTDIHLHSEGRNNQLDRVSNSSYLYFLLSLAFFIQLVACINFINLSTARASKRAREIGVRKVVGAGKNALMRQFLGESLLLSIFAMLISIPIVILLLPLVNDLTQESLSYVNLYQWQIVVVLISIGVVTGLASGIYPAIVLSSIKPVKALKSSAILQSGNGTFRKALVVFQFVVSICLVSTVIIIGQQFKYAQTKDLGYKKDNLLALRIGTEEASSKFESLKASFLKVPGVLQVSSGNYTPSEIVLADNGFYLPGGNKEVKTIVKRNGVSDGYFNTMGIELLKGRDFNAADTVDQIIVNEATLKAFNIAIENALSATLIQSYGDEIDELRIIGVVKDYHFASLKEEIQPLFLHKETEPNWLFIKTSTENYGQLLQGLEQQWKSAVNNIPFDYRFVEKEVEKLYEEEKRLGIISVGFTILAIFISCLGLFGLISYVAEQKKKEIGVRKVLGASVQSVIKLLTKDFIKLVLIAFVIASPIAYYFISRWLEGFTYRIEIKWWVFLLSGTFAMVITFLTVGLQSLKSAAANPVKSLRSE</sequence>
<feature type="transmembrane region" description="Helical" evidence="6">
    <location>
        <begin position="353"/>
        <end position="374"/>
    </location>
</feature>
<name>A0A1N6NP14_9FLAO</name>
<protein>
    <submittedName>
        <fullName evidence="9">Putative ABC transport system permease protein</fullName>
    </submittedName>
</protein>
<keyword evidence="2" id="KW-1003">Cell membrane</keyword>
<dbReference type="OrthoDB" id="8740261at2"/>
<dbReference type="Proteomes" id="UP000186953">
    <property type="component" value="Unassembled WGS sequence"/>
</dbReference>
<dbReference type="PANTHER" id="PTHR30572">
    <property type="entry name" value="MEMBRANE COMPONENT OF TRANSPORTER-RELATED"/>
    <property type="match status" value="1"/>
</dbReference>
<keyword evidence="3 6" id="KW-0812">Transmembrane</keyword>
<feature type="domain" description="ABC3 transporter permease C-terminal" evidence="7">
    <location>
        <begin position="690"/>
        <end position="802"/>
    </location>
</feature>
<dbReference type="GO" id="GO:0022857">
    <property type="term" value="F:transmembrane transporter activity"/>
    <property type="evidence" value="ECO:0007669"/>
    <property type="project" value="TreeGrafter"/>
</dbReference>
<organism evidence="9 10">
    <name type="scientific">Maribacter ulvicola</name>
    <dbReference type="NCBI Taxonomy" id="228959"/>
    <lineage>
        <taxon>Bacteria</taxon>
        <taxon>Pseudomonadati</taxon>
        <taxon>Bacteroidota</taxon>
        <taxon>Flavobacteriia</taxon>
        <taxon>Flavobacteriales</taxon>
        <taxon>Flavobacteriaceae</taxon>
        <taxon>Maribacter</taxon>
    </lineage>
</organism>
<dbReference type="PROSITE" id="PS51257">
    <property type="entry name" value="PROKAR_LIPOPROTEIN"/>
    <property type="match status" value="1"/>
</dbReference>
<feature type="transmembrane region" description="Helical" evidence="6">
    <location>
        <begin position="394"/>
        <end position="418"/>
    </location>
</feature>
<dbReference type="PANTHER" id="PTHR30572:SF18">
    <property type="entry name" value="ABC-TYPE MACROLIDE FAMILY EXPORT SYSTEM PERMEASE COMPONENT 2"/>
    <property type="match status" value="1"/>
</dbReference>
<reference evidence="10" key="1">
    <citation type="submission" date="2017-01" db="EMBL/GenBank/DDBJ databases">
        <authorList>
            <person name="Varghese N."/>
            <person name="Submissions S."/>
        </authorList>
    </citation>
    <scope>NUCLEOTIDE SEQUENCE [LARGE SCALE GENOMIC DNA]</scope>
    <source>
        <strain evidence="10">DSM 15366</strain>
    </source>
</reference>
<evidence type="ECO:0000256" key="5">
    <source>
        <dbReference type="ARBA" id="ARBA00023136"/>
    </source>
</evidence>
<feature type="transmembrane region" description="Helical" evidence="6">
    <location>
        <begin position="439"/>
        <end position="460"/>
    </location>
</feature>
<dbReference type="Pfam" id="PF02687">
    <property type="entry name" value="FtsX"/>
    <property type="match status" value="2"/>
</dbReference>
<proteinExistence type="predicted"/>